<sequence length="151" mass="16511">MLTSADYTFTMATARKLNFVLYSDDSTTRSAIKSALGSKVSPELGEHEIREFATADALRLYVDGIKPDSERPIDLFILDGEAAPEGGMGVARQLKDEVFNCPPVLLIVARKEDAWLAAWSRAEASVMHPVDPFTLANTVADLIRAKSVVVR</sequence>
<dbReference type="AlphaFoldDB" id="A0A6J5ZB80"/>
<organism evidence="1">
    <name type="scientific">freshwater metagenome</name>
    <dbReference type="NCBI Taxonomy" id="449393"/>
    <lineage>
        <taxon>unclassified sequences</taxon>
        <taxon>metagenomes</taxon>
        <taxon>ecological metagenomes</taxon>
    </lineage>
</organism>
<dbReference type="Gene3D" id="3.40.50.2300">
    <property type="match status" value="1"/>
</dbReference>
<dbReference type="EMBL" id="CAESAK010000075">
    <property type="protein sequence ID" value="CAB4337809.1"/>
    <property type="molecule type" value="Genomic_DNA"/>
</dbReference>
<proteinExistence type="predicted"/>
<protein>
    <submittedName>
        <fullName evidence="1">Unannotated protein</fullName>
    </submittedName>
</protein>
<reference evidence="1" key="1">
    <citation type="submission" date="2020-05" db="EMBL/GenBank/DDBJ databases">
        <authorList>
            <person name="Chiriac C."/>
            <person name="Salcher M."/>
            <person name="Ghai R."/>
            <person name="Kavagutti S V."/>
        </authorList>
    </citation>
    <scope>NUCLEOTIDE SEQUENCE</scope>
</reference>
<gene>
    <name evidence="1" type="ORF">UFOPK3775_00677</name>
</gene>
<accession>A0A6J5ZB80</accession>
<name>A0A6J5ZB80_9ZZZZ</name>
<evidence type="ECO:0000313" key="1">
    <source>
        <dbReference type="EMBL" id="CAB4337809.1"/>
    </source>
</evidence>
<dbReference type="InterPro" id="IPR011006">
    <property type="entry name" value="CheY-like_superfamily"/>
</dbReference>
<dbReference type="SUPFAM" id="SSF52172">
    <property type="entry name" value="CheY-like"/>
    <property type="match status" value="1"/>
</dbReference>